<keyword evidence="1" id="KW-0853">WD repeat</keyword>
<dbReference type="SUPFAM" id="SSF50978">
    <property type="entry name" value="WD40 repeat-like"/>
    <property type="match status" value="1"/>
</dbReference>
<dbReference type="InterPro" id="IPR015943">
    <property type="entry name" value="WD40/YVTN_repeat-like_dom_sf"/>
</dbReference>
<evidence type="ECO:0000259" key="3">
    <source>
        <dbReference type="Pfam" id="PF04003"/>
    </source>
</evidence>
<gene>
    <name evidence="4" type="ORF">CSSPJE1EN1_LOCUS3852</name>
</gene>
<feature type="compositionally biased region" description="Acidic residues" evidence="2">
    <location>
        <begin position="616"/>
        <end position="664"/>
    </location>
</feature>
<dbReference type="SMART" id="SM00320">
    <property type="entry name" value="WD40"/>
    <property type="match status" value="4"/>
</dbReference>
<evidence type="ECO:0000256" key="2">
    <source>
        <dbReference type="SAM" id="MobiDB-lite"/>
    </source>
</evidence>
<evidence type="ECO:0000313" key="4">
    <source>
        <dbReference type="EMBL" id="CAK9258374.1"/>
    </source>
</evidence>
<protein>
    <recommendedName>
        <fullName evidence="3">Small-subunit processome Utp12 domain-containing protein</fullName>
    </recommendedName>
</protein>
<dbReference type="Proteomes" id="UP001497444">
    <property type="component" value="Chromosome 11"/>
</dbReference>
<feature type="region of interest" description="Disordered" evidence="2">
    <location>
        <begin position="616"/>
        <end position="670"/>
    </location>
</feature>
<feature type="domain" description="Small-subunit processome Utp12" evidence="3">
    <location>
        <begin position="489"/>
        <end position="591"/>
    </location>
</feature>
<dbReference type="PANTHER" id="PTHR45290">
    <property type="entry name" value="OS03G0300300 PROTEIN"/>
    <property type="match status" value="1"/>
</dbReference>
<evidence type="ECO:0000256" key="1">
    <source>
        <dbReference type="PROSITE-ProRule" id="PRU00221"/>
    </source>
</evidence>
<dbReference type="Pfam" id="PF00400">
    <property type="entry name" value="WD40"/>
    <property type="match status" value="4"/>
</dbReference>
<dbReference type="Pfam" id="PF04003">
    <property type="entry name" value="Utp12"/>
    <property type="match status" value="1"/>
</dbReference>
<accession>A0ABP0VVN1</accession>
<evidence type="ECO:0000313" key="5">
    <source>
        <dbReference type="Proteomes" id="UP001497444"/>
    </source>
</evidence>
<dbReference type="Gene3D" id="2.130.10.10">
    <property type="entry name" value="YVTN repeat-like/Quinoprotein amine dehydrogenase"/>
    <property type="match status" value="1"/>
</dbReference>
<sequence>MAAAGLKDLLTAFHPNGGSLAITGGDGRIKIWGVQNGEMQCELVDTGATSISGAGTDRVGNGHLSADYACMTWGPLLSAKKKGSREKTAALLVVGTGSGDVLGWDTTLGELKWRSNNCHAGGVRTVAVSRGGQRVYSGGSDGIVCELDCTTGQVLSKFRAAKTAVSCVAVSPDGGSLVAGSSELKLFDLSSQKRIRKYTGHPASVKAMLFTEDGRYFLSCAVGERQIAVWQCEGSKAEAGIVCSLSVEQPAVALHCCMISEGKESVRVAAVSESGVAYVWSSASMAELGTVKPTRITIGKGSKDNRACILAVRLVEGEEAVLVARGTSAKPQFEQVALQGHEGSTVDLGPSENGALLKAPVPVSNAAQAQQEVTVLGPDNAADAVIPHSQVEIAVSTKKSKKKRHADAEEDVVQLTGKTEAEDLTTHVDGPGEATVMADDEQTMEERLIALDLIANTHDDEIATLDKVVVPPRADSMQVLLSQALQAEDNVLLEQCLSVTDDRIISNTVRRLQPLEATKFLTLSVSKMEARPQRALGLVPWVRAVLLHHAAFIMSNPGMRPVLTSLYQIIDSRLSMFRPLLSLSGRLDLIMAKISANQPQEKDAEEAGAAIVYVEEDSEPEAEDAMVDNYSESDDRVDDSMDEDEDEDKAEDEDEDGDGDEEEVYGNGTE</sequence>
<keyword evidence="5" id="KW-1185">Reference proteome</keyword>
<organism evidence="4 5">
    <name type="scientific">Sphagnum jensenii</name>
    <dbReference type="NCBI Taxonomy" id="128206"/>
    <lineage>
        <taxon>Eukaryota</taxon>
        <taxon>Viridiplantae</taxon>
        <taxon>Streptophyta</taxon>
        <taxon>Embryophyta</taxon>
        <taxon>Bryophyta</taxon>
        <taxon>Sphagnophytina</taxon>
        <taxon>Sphagnopsida</taxon>
        <taxon>Sphagnales</taxon>
        <taxon>Sphagnaceae</taxon>
        <taxon>Sphagnum</taxon>
    </lineage>
</organism>
<dbReference type="InterPro" id="IPR001680">
    <property type="entry name" value="WD40_rpt"/>
</dbReference>
<proteinExistence type="predicted"/>
<dbReference type="EMBL" id="OZ020106">
    <property type="protein sequence ID" value="CAK9258374.1"/>
    <property type="molecule type" value="Genomic_DNA"/>
</dbReference>
<reference evidence="4" key="1">
    <citation type="submission" date="2024-02" db="EMBL/GenBank/DDBJ databases">
        <authorList>
            <consortium name="ELIXIR-Norway"/>
            <consortium name="Elixir Norway"/>
        </authorList>
    </citation>
    <scope>NUCLEOTIDE SEQUENCE</scope>
</reference>
<dbReference type="PANTHER" id="PTHR45290:SF1">
    <property type="entry name" value="OS03G0300300 PROTEIN"/>
    <property type="match status" value="1"/>
</dbReference>
<name>A0ABP0VVN1_9BRYO</name>
<dbReference type="InterPro" id="IPR036322">
    <property type="entry name" value="WD40_repeat_dom_sf"/>
</dbReference>
<dbReference type="InterPro" id="IPR007148">
    <property type="entry name" value="SSU_processome_Utp12"/>
</dbReference>
<dbReference type="PROSITE" id="PS50082">
    <property type="entry name" value="WD_REPEATS_2"/>
    <property type="match status" value="1"/>
</dbReference>
<feature type="repeat" description="WD" evidence="1">
    <location>
        <begin position="12"/>
        <end position="42"/>
    </location>
</feature>